<evidence type="ECO:0000313" key="2">
    <source>
        <dbReference type="EMBL" id="MBG6092858.1"/>
    </source>
</evidence>
<protein>
    <recommendedName>
        <fullName evidence="4">Guanylate cyclase domain-containing protein</fullName>
    </recommendedName>
</protein>
<dbReference type="RefSeq" id="WP_197014985.1">
    <property type="nucleotide sequence ID" value="NZ_BAABES010000009.1"/>
</dbReference>
<keyword evidence="3" id="KW-1185">Reference proteome</keyword>
<feature type="region of interest" description="Disordered" evidence="1">
    <location>
        <begin position="192"/>
        <end position="251"/>
    </location>
</feature>
<accession>A0A931DUC6</accession>
<name>A0A931DUC6_9ACTN</name>
<evidence type="ECO:0008006" key="4">
    <source>
        <dbReference type="Google" id="ProtNLM"/>
    </source>
</evidence>
<evidence type="ECO:0000313" key="3">
    <source>
        <dbReference type="Proteomes" id="UP000614047"/>
    </source>
</evidence>
<gene>
    <name evidence="2" type="ORF">IW256_006971</name>
</gene>
<evidence type="ECO:0000256" key="1">
    <source>
        <dbReference type="SAM" id="MobiDB-lite"/>
    </source>
</evidence>
<proteinExistence type="predicted"/>
<organism evidence="2 3">
    <name type="scientific">Actinomadura viridis</name>
    <dbReference type="NCBI Taxonomy" id="58110"/>
    <lineage>
        <taxon>Bacteria</taxon>
        <taxon>Bacillati</taxon>
        <taxon>Actinomycetota</taxon>
        <taxon>Actinomycetes</taxon>
        <taxon>Streptosporangiales</taxon>
        <taxon>Thermomonosporaceae</taxon>
        <taxon>Actinomadura</taxon>
    </lineage>
</organism>
<dbReference type="Proteomes" id="UP000614047">
    <property type="component" value="Unassembled WGS sequence"/>
</dbReference>
<dbReference type="EMBL" id="JADOUA010000001">
    <property type="protein sequence ID" value="MBG6092858.1"/>
    <property type="molecule type" value="Genomic_DNA"/>
</dbReference>
<sequence>MPSMQSLLVVDTKGFSGHPDAVLPILHTEMRDALSQACEHSGLGEAWKAARFQQSTGDGVLALLPLDAMEQLIHPFPIRLQEALATAARRLRADGARLRLRVALHVGRVDDEHPVTAGISTSTVDVNRLLDCKPLRAALDESHPDVTFTAVIVSSEAFKMFVEGGHTGLHPSQLRPVRAEVKQFDQPAYLYVPTPSWREHPPTSEPTTLPAPSPAPPSGGGISMGNVEIPGQRSQNSFGNQVGGDYRQERS</sequence>
<comment type="caution">
    <text evidence="2">The sequence shown here is derived from an EMBL/GenBank/DDBJ whole genome shotgun (WGS) entry which is preliminary data.</text>
</comment>
<dbReference type="AlphaFoldDB" id="A0A931DUC6"/>
<reference evidence="2" key="1">
    <citation type="submission" date="2020-11" db="EMBL/GenBank/DDBJ databases">
        <title>Sequencing the genomes of 1000 actinobacteria strains.</title>
        <authorList>
            <person name="Klenk H.-P."/>
        </authorList>
    </citation>
    <scope>NUCLEOTIDE SEQUENCE</scope>
    <source>
        <strain evidence="2">DSM 43175</strain>
    </source>
</reference>